<evidence type="ECO:0000313" key="2">
    <source>
        <dbReference type="EMBL" id="ROP31493.1"/>
    </source>
</evidence>
<organism evidence="2 3">
    <name type="scientific">Couchioplanes caeruleus</name>
    <dbReference type="NCBI Taxonomy" id="56438"/>
    <lineage>
        <taxon>Bacteria</taxon>
        <taxon>Bacillati</taxon>
        <taxon>Actinomycetota</taxon>
        <taxon>Actinomycetes</taxon>
        <taxon>Micromonosporales</taxon>
        <taxon>Micromonosporaceae</taxon>
        <taxon>Couchioplanes</taxon>
    </lineage>
</organism>
<evidence type="ECO:0000313" key="3">
    <source>
        <dbReference type="Proteomes" id="UP000271683"/>
    </source>
</evidence>
<protein>
    <submittedName>
        <fullName evidence="2">Uncharacterized protein</fullName>
    </submittedName>
</protein>
<proteinExistence type="predicted"/>
<dbReference type="Proteomes" id="UP000271683">
    <property type="component" value="Unassembled WGS sequence"/>
</dbReference>
<gene>
    <name evidence="2" type="ORF">EDD30_4405</name>
</gene>
<accession>A0A3N1GMK6</accession>
<dbReference type="AlphaFoldDB" id="A0A3N1GMK6"/>
<name>A0A3N1GMK6_9ACTN</name>
<feature type="region of interest" description="Disordered" evidence="1">
    <location>
        <begin position="1"/>
        <end position="30"/>
    </location>
</feature>
<evidence type="ECO:0000256" key="1">
    <source>
        <dbReference type="SAM" id="MobiDB-lite"/>
    </source>
</evidence>
<dbReference type="EMBL" id="RJKL01000001">
    <property type="protein sequence ID" value="ROP31493.1"/>
    <property type="molecule type" value="Genomic_DNA"/>
</dbReference>
<sequence>MRPHVNRSLEARASQPPNCGTPHLDREPFVSNDVPQLLGRGRMLGLAEHEDGLHRHPIPAYEG</sequence>
<reference evidence="2 3" key="1">
    <citation type="submission" date="2018-11" db="EMBL/GenBank/DDBJ databases">
        <title>Sequencing the genomes of 1000 actinobacteria strains.</title>
        <authorList>
            <person name="Klenk H.-P."/>
        </authorList>
    </citation>
    <scope>NUCLEOTIDE SEQUENCE [LARGE SCALE GENOMIC DNA]</scope>
    <source>
        <strain evidence="2 3">DSM 43634</strain>
    </source>
</reference>
<comment type="caution">
    <text evidence="2">The sequence shown here is derived from an EMBL/GenBank/DDBJ whole genome shotgun (WGS) entry which is preliminary data.</text>
</comment>